<evidence type="ECO:0000256" key="3">
    <source>
        <dbReference type="ARBA" id="ARBA00023002"/>
    </source>
</evidence>
<dbReference type="InterPro" id="IPR020471">
    <property type="entry name" value="AKR"/>
</dbReference>
<dbReference type="Gene3D" id="3.20.20.100">
    <property type="entry name" value="NADP-dependent oxidoreductase domain"/>
    <property type="match status" value="1"/>
</dbReference>
<accession>A0A0C2W8C4</accession>
<dbReference type="InterPro" id="IPR036812">
    <property type="entry name" value="NAD(P)_OxRdtase_dom_sf"/>
</dbReference>
<dbReference type="PIRSF" id="PIRSF000097">
    <property type="entry name" value="AKR"/>
    <property type="match status" value="1"/>
</dbReference>
<gene>
    <name evidence="8" type="ORF">KR50_01700</name>
</gene>
<dbReference type="InterPro" id="IPR018170">
    <property type="entry name" value="Aldo/ket_reductase_CS"/>
</dbReference>
<proteinExistence type="inferred from homology"/>
<keyword evidence="3 8" id="KW-0560">Oxidoreductase</keyword>
<dbReference type="InterPro" id="IPR023210">
    <property type="entry name" value="NADP_OxRdtase_dom"/>
</dbReference>
<dbReference type="PROSITE" id="PS00063">
    <property type="entry name" value="ALDOKETO_REDUCTASE_3"/>
    <property type="match status" value="1"/>
</dbReference>
<dbReference type="RefSeq" id="WP_041053631.1">
    <property type="nucleotide sequence ID" value="NZ_JXRR01000001.1"/>
</dbReference>
<dbReference type="PANTHER" id="PTHR43827:SF3">
    <property type="entry name" value="NADP-DEPENDENT OXIDOREDUCTASE DOMAIN-CONTAINING PROTEIN"/>
    <property type="match status" value="1"/>
</dbReference>
<feature type="domain" description="NADP-dependent oxidoreductase" evidence="7">
    <location>
        <begin position="15"/>
        <end position="260"/>
    </location>
</feature>
<dbReference type="PANTHER" id="PTHR43827">
    <property type="entry name" value="2,5-DIKETO-D-GLUCONIC ACID REDUCTASE"/>
    <property type="match status" value="1"/>
</dbReference>
<dbReference type="OrthoDB" id="9804790at2"/>
<comment type="similarity">
    <text evidence="1">Belongs to the aldo/keto reductase family.</text>
</comment>
<evidence type="ECO:0000313" key="8">
    <source>
        <dbReference type="EMBL" id="KIL52841.1"/>
    </source>
</evidence>
<dbReference type="PATRIC" id="fig|220754.4.peg.173"/>
<dbReference type="GO" id="GO:0050580">
    <property type="term" value="F:2,5-didehydrogluconate reductase activity"/>
    <property type="evidence" value="ECO:0007669"/>
    <property type="project" value="UniProtKB-EC"/>
</dbReference>
<keyword evidence="9" id="KW-1185">Reference proteome</keyword>
<evidence type="ECO:0000313" key="9">
    <source>
        <dbReference type="Proteomes" id="UP000031972"/>
    </source>
</evidence>
<dbReference type="Proteomes" id="UP000031972">
    <property type="component" value="Unassembled WGS sequence"/>
</dbReference>
<evidence type="ECO:0000256" key="5">
    <source>
        <dbReference type="PIRSR" id="PIRSR000097-2"/>
    </source>
</evidence>
<dbReference type="PROSITE" id="PS00798">
    <property type="entry name" value="ALDOKETO_REDUCTASE_1"/>
    <property type="match status" value="1"/>
</dbReference>
<sequence length="275" mass="31098">MNTITLNNGVEMPQIGLGVWQVEDGKEAADAVQKAIEVGYRSIDTAAIYKNEVGVGEGIKASGIAREDLFVTTKVWNADQGYDTTIKALDESLEKLGLDYVDLYLIHWPMPGKDRYVDTYKAMEKLYEDGKVKAIGVCNFEVDHLQRLLDECTVKPAVNQVECHPYLGQHELKEFCAKNEIFLESWSPIMQGGAVLEDDTIRNIAEKYGKEPAQVVIRWHIQSNSIVIPKSVTPSRIESNFDVFDFELTEDEMKSINNLDRNERKGPHPNDMDKE</sequence>
<evidence type="ECO:0000256" key="4">
    <source>
        <dbReference type="PIRSR" id="PIRSR000097-1"/>
    </source>
</evidence>
<feature type="binding site" evidence="5">
    <location>
        <position position="107"/>
    </location>
    <ligand>
        <name>substrate</name>
    </ligand>
</feature>
<dbReference type="SUPFAM" id="SSF51430">
    <property type="entry name" value="NAD(P)-linked oxidoreductase"/>
    <property type="match status" value="1"/>
</dbReference>
<feature type="active site" description="Proton donor" evidence="4">
    <location>
        <position position="49"/>
    </location>
</feature>
<protein>
    <submittedName>
        <fullName evidence="8">Oxidoreductase</fullName>
        <ecNumber evidence="8">1.1.1.274</ecNumber>
    </submittedName>
</protein>
<name>A0A0C2W8C4_9BACL</name>
<dbReference type="FunFam" id="3.20.20.100:FF:000015">
    <property type="entry name" value="Oxidoreductase, aldo/keto reductase family"/>
    <property type="match status" value="1"/>
</dbReference>
<dbReference type="Pfam" id="PF00248">
    <property type="entry name" value="Aldo_ket_red"/>
    <property type="match status" value="1"/>
</dbReference>
<evidence type="ECO:0000256" key="2">
    <source>
        <dbReference type="ARBA" id="ARBA00022857"/>
    </source>
</evidence>
<comment type="caution">
    <text evidence="8">The sequence shown here is derived from an EMBL/GenBank/DDBJ whole genome shotgun (WGS) entry which is preliminary data.</text>
</comment>
<evidence type="ECO:0000256" key="1">
    <source>
        <dbReference type="ARBA" id="ARBA00007905"/>
    </source>
</evidence>
<dbReference type="AlphaFoldDB" id="A0A0C2W8C4"/>
<keyword evidence="2" id="KW-0521">NADP</keyword>
<dbReference type="PROSITE" id="PS00062">
    <property type="entry name" value="ALDOKETO_REDUCTASE_2"/>
    <property type="match status" value="1"/>
</dbReference>
<organism evidence="8 9">
    <name type="scientific">Jeotgalibacillus campisalis</name>
    <dbReference type="NCBI Taxonomy" id="220754"/>
    <lineage>
        <taxon>Bacteria</taxon>
        <taxon>Bacillati</taxon>
        <taxon>Bacillota</taxon>
        <taxon>Bacilli</taxon>
        <taxon>Bacillales</taxon>
        <taxon>Caryophanaceae</taxon>
        <taxon>Jeotgalibacillus</taxon>
    </lineage>
</organism>
<reference evidence="8 9" key="1">
    <citation type="submission" date="2015-01" db="EMBL/GenBank/DDBJ databases">
        <title>Jeotgalibacillus campisalis genome sequencing.</title>
        <authorList>
            <person name="Goh K.M."/>
            <person name="Chan K.-G."/>
            <person name="Yaakop A.S."/>
            <person name="Ee R."/>
            <person name="Gan H.M."/>
            <person name="Chan C.S."/>
        </authorList>
    </citation>
    <scope>NUCLEOTIDE SEQUENCE [LARGE SCALE GENOMIC DNA]</scope>
    <source>
        <strain evidence="8 9">SF-57</strain>
    </source>
</reference>
<feature type="site" description="Lowers pKa of active site Tyr" evidence="6">
    <location>
        <position position="74"/>
    </location>
</feature>
<dbReference type="EC" id="1.1.1.274" evidence="8"/>
<evidence type="ECO:0000256" key="6">
    <source>
        <dbReference type="PIRSR" id="PIRSR000097-3"/>
    </source>
</evidence>
<evidence type="ECO:0000259" key="7">
    <source>
        <dbReference type="Pfam" id="PF00248"/>
    </source>
</evidence>
<dbReference type="EMBL" id="JXRR01000001">
    <property type="protein sequence ID" value="KIL52841.1"/>
    <property type="molecule type" value="Genomic_DNA"/>
</dbReference>
<dbReference type="PRINTS" id="PR00069">
    <property type="entry name" value="ALDKETRDTASE"/>
</dbReference>